<evidence type="ECO:0000256" key="3">
    <source>
        <dbReference type="ARBA" id="ARBA00023015"/>
    </source>
</evidence>
<dbReference type="PROSITE" id="PS51294">
    <property type="entry name" value="HTH_MYB"/>
    <property type="match status" value="2"/>
</dbReference>
<dbReference type="GO" id="GO:0045893">
    <property type="term" value="P:positive regulation of DNA-templated transcription"/>
    <property type="evidence" value="ECO:0007669"/>
    <property type="project" value="UniProtKB-ARBA"/>
</dbReference>
<evidence type="ECO:0000259" key="9">
    <source>
        <dbReference type="PROSITE" id="PS50090"/>
    </source>
</evidence>
<evidence type="ECO:0000313" key="12">
    <source>
        <dbReference type="Proteomes" id="UP001153076"/>
    </source>
</evidence>
<feature type="domain" description="HTH myb-type" evidence="10">
    <location>
        <begin position="13"/>
        <end position="65"/>
    </location>
</feature>
<dbReference type="PROSITE" id="PS50090">
    <property type="entry name" value="MYB_LIKE"/>
    <property type="match status" value="2"/>
</dbReference>
<dbReference type="PANTHER" id="PTHR47997:SF11">
    <property type="entry name" value="TRANSCRIPTION FACTOR LAF1"/>
    <property type="match status" value="1"/>
</dbReference>
<comment type="subcellular location">
    <subcellularLocation>
        <location evidence="1">Nucleus</location>
    </subcellularLocation>
</comment>
<keyword evidence="4" id="KW-0238">DNA-binding</keyword>
<dbReference type="InterPro" id="IPR001005">
    <property type="entry name" value="SANT/Myb"/>
</dbReference>
<evidence type="ECO:0000256" key="8">
    <source>
        <dbReference type="SAM" id="MobiDB-lite"/>
    </source>
</evidence>
<dbReference type="GO" id="GO:0003677">
    <property type="term" value="F:DNA binding"/>
    <property type="evidence" value="ECO:0007669"/>
    <property type="project" value="UniProtKB-KW"/>
</dbReference>
<comment type="caution">
    <text evidence="11">The sequence shown here is derived from an EMBL/GenBank/DDBJ whole genome shotgun (WGS) entry which is preliminary data.</text>
</comment>
<keyword evidence="2" id="KW-0677">Repeat</keyword>
<dbReference type="EMBL" id="JAKOGI010000028">
    <property type="protein sequence ID" value="KAJ8448703.1"/>
    <property type="molecule type" value="Genomic_DNA"/>
</dbReference>
<feature type="region of interest" description="Disordered" evidence="8">
    <location>
        <begin position="1"/>
        <end position="21"/>
    </location>
</feature>
<dbReference type="InterPro" id="IPR051953">
    <property type="entry name" value="Plant_SW-associated_TFs"/>
</dbReference>
<dbReference type="AlphaFoldDB" id="A0A9Q1KSD1"/>
<dbReference type="PANTHER" id="PTHR47997">
    <property type="entry name" value="MYB DOMAIN PROTEIN 55"/>
    <property type="match status" value="1"/>
</dbReference>
<proteinExistence type="predicted"/>
<dbReference type="GO" id="GO:0005634">
    <property type="term" value="C:nucleus"/>
    <property type="evidence" value="ECO:0007669"/>
    <property type="project" value="UniProtKB-SubCell"/>
</dbReference>
<keyword evidence="3" id="KW-0805">Transcription regulation</keyword>
<gene>
    <name evidence="11" type="ORF">Cgig2_010590</name>
</gene>
<evidence type="ECO:0000256" key="2">
    <source>
        <dbReference type="ARBA" id="ARBA00022737"/>
    </source>
</evidence>
<protein>
    <submittedName>
        <fullName evidence="11">Uncharacterized protein</fullName>
    </submittedName>
</protein>
<reference evidence="11" key="1">
    <citation type="submission" date="2022-04" db="EMBL/GenBank/DDBJ databases">
        <title>Carnegiea gigantea Genome sequencing and assembly v2.</title>
        <authorList>
            <person name="Copetti D."/>
            <person name="Sanderson M.J."/>
            <person name="Burquez A."/>
            <person name="Wojciechowski M.F."/>
        </authorList>
    </citation>
    <scope>NUCLEOTIDE SEQUENCE</scope>
    <source>
        <strain evidence="11">SGP5-SGP5p</strain>
        <tissue evidence="11">Aerial part</tissue>
    </source>
</reference>
<sequence>MGCNSMEKISKPKQKHRKGLWSPEEDEKLRNYILKHGHGCWSSVPINAGLQRNGKSCRLRWINYLRPGLKRGMFSAQEEETILNLHRILGNKWSQIAQHLPGRTDNEIKNFWHSYLKKKVAKPEEVESFSKHQFTNSNSNFQEDVESPIKLINTVSGFHPFGNEEGLSIESNQLSANSQTLLPPKILFAEWLTIFDSTNNNNIDNDIFNNGENNPQANQFLHYNSKDMDFTQSMDFQGQGFNQGLMYNEGSCSSEELYSGVGSGCVFDSQLKFEDQTTPENEFGDLLFSGDNEIIPNDFVMSNNLRYI</sequence>
<accession>A0A9Q1KSD1</accession>
<dbReference type="CDD" id="cd00167">
    <property type="entry name" value="SANT"/>
    <property type="match status" value="2"/>
</dbReference>
<dbReference type="Pfam" id="PF00249">
    <property type="entry name" value="Myb_DNA-binding"/>
    <property type="match status" value="2"/>
</dbReference>
<dbReference type="SMART" id="SM00717">
    <property type="entry name" value="SANT"/>
    <property type="match status" value="2"/>
</dbReference>
<evidence type="ECO:0000256" key="5">
    <source>
        <dbReference type="ARBA" id="ARBA00023159"/>
    </source>
</evidence>
<dbReference type="Proteomes" id="UP001153076">
    <property type="component" value="Unassembled WGS sequence"/>
</dbReference>
<organism evidence="11 12">
    <name type="scientific">Carnegiea gigantea</name>
    <dbReference type="NCBI Taxonomy" id="171969"/>
    <lineage>
        <taxon>Eukaryota</taxon>
        <taxon>Viridiplantae</taxon>
        <taxon>Streptophyta</taxon>
        <taxon>Embryophyta</taxon>
        <taxon>Tracheophyta</taxon>
        <taxon>Spermatophyta</taxon>
        <taxon>Magnoliopsida</taxon>
        <taxon>eudicotyledons</taxon>
        <taxon>Gunneridae</taxon>
        <taxon>Pentapetalae</taxon>
        <taxon>Caryophyllales</taxon>
        <taxon>Cactineae</taxon>
        <taxon>Cactaceae</taxon>
        <taxon>Cactoideae</taxon>
        <taxon>Echinocereeae</taxon>
        <taxon>Carnegiea</taxon>
    </lineage>
</organism>
<keyword evidence="7" id="KW-0539">Nucleus</keyword>
<dbReference type="SUPFAM" id="SSF46689">
    <property type="entry name" value="Homeodomain-like"/>
    <property type="match status" value="1"/>
</dbReference>
<dbReference type="Gene3D" id="1.10.10.60">
    <property type="entry name" value="Homeodomain-like"/>
    <property type="match status" value="2"/>
</dbReference>
<dbReference type="FunFam" id="1.10.10.60:FF:000371">
    <property type="entry name" value="MYB transcription factor"/>
    <property type="match status" value="1"/>
</dbReference>
<name>A0A9Q1KSD1_9CARY</name>
<evidence type="ECO:0000259" key="10">
    <source>
        <dbReference type="PROSITE" id="PS51294"/>
    </source>
</evidence>
<evidence type="ECO:0000313" key="11">
    <source>
        <dbReference type="EMBL" id="KAJ8448703.1"/>
    </source>
</evidence>
<dbReference type="InterPro" id="IPR017930">
    <property type="entry name" value="Myb_dom"/>
</dbReference>
<evidence type="ECO:0000256" key="1">
    <source>
        <dbReference type="ARBA" id="ARBA00004123"/>
    </source>
</evidence>
<evidence type="ECO:0000256" key="7">
    <source>
        <dbReference type="ARBA" id="ARBA00023242"/>
    </source>
</evidence>
<dbReference type="InterPro" id="IPR009057">
    <property type="entry name" value="Homeodomain-like_sf"/>
</dbReference>
<evidence type="ECO:0000256" key="4">
    <source>
        <dbReference type="ARBA" id="ARBA00023125"/>
    </source>
</evidence>
<keyword evidence="5" id="KW-0010">Activator</keyword>
<dbReference type="OrthoDB" id="2143914at2759"/>
<feature type="domain" description="HTH myb-type" evidence="10">
    <location>
        <begin position="66"/>
        <end position="120"/>
    </location>
</feature>
<dbReference type="FunFam" id="1.10.10.60:FF:000077">
    <property type="entry name" value="MYB transcription factor"/>
    <property type="match status" value="1"/>
</dbReference>
<evidence type="ECO:0000256" key="6">
    <source>
        <dbReference type="ARBA" id="ARBA00023163"/>
    </source>
</evidence>
<feature type="domain" description="Myb-like" evidence="9">
    <location>
        <begin position="13"/>
        <end position="65"/>
    </location>
</feature>
<keyword evidence="12" id="KW-1185">Reference proteome</keyword>
<keyword evidence="6" id="KW-0804">Transcription</keyword>
<feature type="domain" description="Myb-like" evidence="9">
    <location>
        <begin position="66"/>
        <end position="116"/>
    </location>
</feature>